<feature type="compositionally biased region" description="Basic and acidic residues" evidence="1">
    <location>
        <begin position="685"/>
        <end position="698"/>
    </location>
</feature>
<name>A0A5J9SGC4_9POAL</name>
<proteinExistence type="predicted"/>
<sequence>MNGISARTDSLSHNTATCALHTTQEQHFGTPFSLPNDHANSFQPCSSQTSSPALPRSKPITTKEECLAFIKEDFNRKFQESFDRAFRKSFMASKNPIGQKPVISDLSAPNEAKKASLAMQEHVMSEKAVILDISSAKETMLLSNLCPTKNIDEQRTRAVQGLAIEKYQDVEYHSVEEQDAASCRPEVKYDIIQIKVPRSFMFDKVCFASNLSNSQSDHIFPINTCISGAILSNSERLIEEGNLLVNNDILSDSVNQCIVKIRKANTSNILAFKFSSSSLPKLLSTWIACGHSGIKTRKPRFGNNIKVDSTITVNSKVSRKRNTSKGIAEWIDERSESFVFLALKPFMPKNRLKKIKYTFDLTLCDELFDSLLENNFIRLVGHKVMPSHQDLEKRIYCKWHNSFDHSTDTCNTFRLVIQSAINKGRLRFSEVQIHEHLTPIGPDGKKLLNRLSQADSSKNKELVVEDDSKPPSEERIITQETSVNILGGDNPIKIAEETSNAGGQQMTPHHAPDQLSSKGSKPDPPMTKLVRPFFKSVRPVSTEKLKTQEFSEIHMCTTKESKGRKKHKGKRPKLTFKELLAKYVKERDVKSACRPNDVKQSWSPPNCKYGGWNWREKEVPTAVPYPYFGLPMPMSHGPSSTGFHLYSSWRLDGSCAHAPSYYGPYNQRCTAQRKQMFERPYIKDHFQRNNRSRAQEKKKVVKQVYRVKRDGRKDKSSDLSSSDKKLNNVVKISATSGKKMKQSVANMSSAKSEQKKLKVLNIKEELPWSKIEVKPIYPIGSSSWTRKKLQSLSAEELKKKNMAWVPKGSIQVPFKDEAHVKDAKVAKEKNKQDKRQPIRQSAYVMESISRDDVPGLLVNLGHAGDVHALTGSLPGESFYGLC</sequence>
<dbReference type="OrthoDB" id="688785at2759"/>
<dbReference type="EMBL" id="RWGY01000926">
    <property type="protein sequence ID" value="TVT97876.1"/>
    <property type="molecule type" value="Genomic_DNA"/>
</dbReference>
<feature type="region of interest" description="Disordered" evidence="1">
    <location>
        <begin position="685"/>
        <end position="725"/>
    </location>
</feature>
<feature type="non-terminal residue" evidence="2">
    <location>
        <position position="1"/>
    </location>
</feature>
<reference evidence="2 3" key="1">
    <citation type="journal article" date="2019" name="Sci. Rep.">
        <title>A high-quality genome of Eragrostis curvula grass provides insights into Poaceae evolution and supports new strategies to enhance forage quality.</title>
        <authorList>
            <person name="Carballo J."/>
            <person name="Santos B.A.C.M."/>
            <person name="Zappacosta D."/>
            <person name="Garbus I."/>
            <person name="Selva J.P."/>
            <person name="Gallo C.A."/>
            <person name="Diaz A."/>
            <person name="Albertini E."/>
            <person name="Caccamo M."/>
            <person name="Echenique V."/>
        </authorList>
    </citation>
    <scope>NUCLEOTIDE SEQUENCE [LARGE SCALE GENOMIC DNA]</scope>
    <source>
        <strain evidence="3">cv. Victoria</strain>
        <tissue evidence="2">Leaf</tissue>
    </source>
</reference>
<evidence type="ECO:0000313" key="2">
    <source>
        <dbReference type="EMBL" id="TVT97876.1"/>
    </source>
</evidence>
<protein>
    <submittedName>
        <fullName evidence="2">Uncharacterized protein</fullName>
    </submittedName>
</protein>
<feature type="compositionally biased region" description="Polar residues" evidence="1">
    <location>
        <begin position="38"/>
        <end position="52"/>
    </location>
</feature>
<feature type="compositionally biased region" description="Basic and acidic residues" evidence="1">
    <location>
        <begin position="707"/>
        <end position="725"/>
    </location>
</feature>
<organism evidence="2 3">
    <name type="scientific">Eragrostis curvula</name>
    <name type="common">weeping love grass</name>
    <dbReference type="NCBI Taxonomy" id="38414"/>
    <lineage>
        <taxon>Eukaryota</taxon>
        <taxon>Viridiplantae</taxon>
        <taxon>Streptophyta</taxon>
        <taxon>Embryophyta</taxon>
        <taxon>Tracheophyta</taxon>
        <taxon>Spermatophyta</taxon>
        <taxon>Magnoliopsida</taxon>
        <taxon>Liliopsida</taxon>
        <taxon>Poales</taxon>
        <taxon>Poaceae</taxon>
        <taxon>PACMAD clade</taxon>
        <taxon>Chloridoideae</taxon>
        <taxon>Eragrostideae</taxon>
        <taxon>Eragrostidinae</taxon>
        <taxon>Eragrostis</taxon>
    </lineage>
</organism>
<dbReference type="Gramene" id="TVT97876">
    <property type="protein sequence ID" value="TVT97876"/>
    <property type="gene ID" value="EJB05_56855"/>
</dbReference>
<dbReference type="Proteomes" id="UP000324897">
    <property type="component" value="Unassembled WGS sequence"/>
</dbReference>
<keyword evidence="3" id="KW-1185">Reference proteome</keyword>
<feature type="region of interest" description="Disordered" evidence="1">
    <location>
        <begin position="29"/>
        <end position="57"/>
    </location>
</feature>
<gene>
    <name evidence="2" type="ORF">EJB05_56855</name>
</gene>
<evidence type="ECO:0000256" key="1">
    <source>
        <dbReference type="SAM" id="MobiDB-lite"/>
    </source>
</evidence>
<evidence type="ECO:0000313" key="3">
    <source>
        <dbReference type="Proteomes" id="UP000324897"/>
    </source>
</evidence>
<comment type="caution">
    <text evidence="2">The sequence shown here is derived from an EMBL/GenBank/DDBJ whole genome shotgun (WGS) entry which is preliminary data.</text>
</comment>
<dbReference type="AlphaFoldDB" id="A0A5J9SGC4"/>
<feature type="region of interest" description="Disordered" evidence="1">
    <location>
        <begin position="500"/>
        <end position="528"/>
    </location>
</feature>
<accession>A0A5J9SGC4</accession>